<dbReference type="Gene3D" id="3.90.550.10">
    <property type="entry name" value="Spore Coat Polysaccharide Biosynthesis Protein SpsA, Chain A"/>
    <property type="match status" value="1"/>
</dbReference>
<dbReference type="GeneID" id="40473728"/>
<dbReference type="OrthoDB" id="46222at2157"/>
<dbReference type="SUPFAM" id="SSF53448">
    <property type="entry name" value="Nucleotide-diphospho-sugar transferases"/>
    <property type="match status" value="1"/>
</dbReference>
<evidence type="ECO:0000259" key="1">
    <source>
        <dbReference type="Pfam" id="PF00535"/>
    </source>
</evidence>
<gene>
    <name evidence="2" type="ORF">FH039_01050</name>
</gene>
<dbReference type="Proteomes" id="UP000306007">
    <property type="component" value="Chromosome"/>
</dbReference>
<dbReference type="GO" id="GO:0016740">
    <property type="term" value="F:transferase activity"/>
    <property type="evidence" value="ECO:0007669"/>
    <property type="project" value="UniProtKB-KW"/>
</dbReference>
<dbReference type="KEGG" id="tic:FH039_01050"/>
<feature type="domain" description="Glycosyltransferase 2-like" evidence="1">
    <location>
        <begin position="5"/>
        <end position="146"/>
    </location>
</feature>
<dbReference type="PANTHER" id="PTHR43685">
    <property type="entry name" value="GLYCOSYLTRANSFERASE"/>
    <property type="match status" value="1"/>
</dbReference>
<dbReference type="AlphaFoldDB" id="A0A4Y5SJV2"/>
<keyword evidence="3" id="KW-1185">Reference proteome</keyword>
<reference evidence="2 3" key="1">
    <citation type="submission" date="2019-06" db="EMBL/GenBank/DDBJ databases">
        <title>Thermococcus indicus sp. nov., a Fe(III)-reducing hyperthermophilic archaeon isolated from the Onnuri vent field of the Central Indian Ocean ridge.</title>
        <authorList>
            <person name="Lim J.K."/>
            <person name="Kim Y.J."/>
            <person name="Kwon K.K."/>
        </authorList>
    </citation>
    <scope>NUCLEOTIDE SEQUENCE [LARGE SCALE GENOMIC DNA]</scope>
    <source>
        <strain evidence="2 3">IOH1</strain>
    </source>
</reference>
<keyword evidence="2" id="KW-0808">Transferase</keyword>
<accession>A0A4Y5SJV2</accession>
<evidence type="ECO:0000313" key="2">
    <source>
        <dbReference type="EMBL" id="QDA30482.1"/>
    </source>
</evidence>
<protein>
    <submittedName>
        <fullName evidence="2">Glycosyltransferase family 2 protein</fullName>
    </submittedName>
</protein>
<dbReference type="CDD" id="cd00761">
    <property type="entry name" value="Glyco_tranf_GTA_type"/>
    <property type="match status" value="1"/>
</dbReference>
<dbReference type="InterPro" id="IPR029044">
    <property type="entry name" value="Nucleotide-diphossugar_trans"/>
</dbReference>
<dbReference type="Pfam" id="PF00535">
    <property type="entry name" value="Glycos_transf_2"/>
    <property type="match status" value="1"/>
</dbReference>
<proteinExistence type="predicted"/>
<evidence type="ECO:0000313" key="3">
    <source>
        <dbReference type="Proteomes" id="UP000306007"/>
    </source>
</evidence>
<sequence>MHVSVIISTLYKRPEEFKECLESIIEQTVRPTEVIIINGSFDGSWEAVNKEFKNIFKKMRDAGIAVKHIPLPGASLPHARNTGAKLGKGDILLFLDDDVVLERDYIKNLIKVYEEYPNAMGVQGFITNRINPNNPLIRFSFLKFLWWLLQRGYYEVNVHRQLPSLSEIIPYRVTRVITRESLSGTNMSYLSGVFKDLKFDERLKRYAIGEDKDFSYRVYKLFPASLYQTPHARLVHREAPTGRLSSKQFETMKQVYHLYLFYKLFDQNTKNKVIYILGRMGDLLLHSILLVTSGFKKERAIKVIYMIEAMWLALSNRNRIKKGEINFWWDEVS</sequence>
<dbReference type="InterPro" id="IPR050834">
    <property type="entry name" value="Glycosyltransf_2"/>
</dbReference>
<dbReference type="RefSeq" id="WP_139679872.1">
    <property type="nucleotide sequence ID" value="NZ_CP040846.1"/>
</dbReference>
<dbReference type="EMBL" id="CP040846">
    <property type="protein sequence ID" value="QDA30482.1"/>
    <property type="molecule type" value="Genomic_DNA"/>
</dbReference>
<dbReference type="PANTHER" id="PTHR43685:SF2">
    <property type="entry name" value="GLYCOSYLTRANSFERASE 2-LIKE DOMAIN-CONTAINING PROTEIN"/>
    <property type="match status" value="1"/>
</dbReference>
<organism evidence="2 3">
    <name type="scientific">Thermococcus indicus</name>
    <dbReference type="NCBI Taxonomy" id="2586643"/>
    <lineage>
        <taxon>Archaea</taxon>
        <taxon>Methanobacteriati</taxon>
        <taxon>Methanobacteriota</taxon>
        <taxon>Thermococci</taxon>
        <taxon>Thermococcales</taxon>
        <taxon>Thermococcaceae</taxon>
        <taxon>Thermococcus</taxon>
    </lineage>
</organism>
<dbReference type="InterPro" id="IPR001173">
    <property type="entry name" value="Glyco_trans_2-like"/>
</dbReference>
<name>A0A4Y5SJV2_9EURY</name>